<protein>
    <submittedName>
        <fullName evidence="1">Uncharacterized protein</fullName>
    </submittedName>
</protein>
<proteinExistence type="predicted"/>
<name>A0A174U1R7_PHOVU</name>
<evidence type="ECO:0000313" key="1">
    <source>
        <dbReference type="EMBL" id="QEW35409.1"/>
    </source>
</evidence>
<dbReference type="EMBL" id="CP043529">
    <property type="protein sequence ID" value="QEW35409.1"/>
    <property type="molecule type" value="Genomic_DNA"/>
</dbReference>
<dbReference type="AlphaFoldDB" id="A0A174U1R7"/>
<evidence type="ECO:0000313" key="2">
    <source>
        <dbReference type="Proteomes" id="UP000326091"/>
    </source>
</evidence>
<reference evidence="1 2" key="1">
    <citation type="submission" date="2019-09" db="EMBL/GenBank/DDBJ databases">
        <title>Commensal-derived Metabolites Govern Vibrio cholerae Pathogenesis in Host.</title>
        <authorList>
            <person name="Yoon S.S."/>
            <person name="Yoon M.Y."/>
        </authorList>
    </citation>
    <scope>NUCLEOTIDE SEQUENCE [LARGE SCALE GENOMIC DNA]</scope>
    <source>
        <strain evidence="1 2">VIC01</strain>
    </source>
</reference>
<accession>A0A174U1R7</accession>
<gene>
    <name evidence="1" type="ORF">VIC01_00893</name>
</gene>
<dbReference type="Proteomes" id="UP000326091">
    <property type="component" value="Chromosome"/>
</dbReference>
<organism evidence="1 2">
    <name type="scientific">Phocaeicola vulgatus</name>
    <name type="common">Bacteroides vulgatus</name>
    <dbReference type="NCBI Taxonomy" id="821"/>
    <lineage>
        <taxon>Bacteria</taxon>
        <taxon>Pseudomonadati</taxon>
        <taxon>Bacteroidota</taxon>
        <taxon>Bacteroidia</taxon>
        <taxon>Bacteroidales</taxon>
        <taxon>Bacteroidaceae</taxon>
        <taxon>Phocaeicola</taxon>
    </lineage>
</organism>
<sequence>MYYDKIRHRHSQVLAATGLTPAEFDALLITFKYHWDEYYSHFTLEGKVRQRISYNSVVSDSGQNVLHIGISEDQSPSGTPCYSV</sequence>